<accession>A0A1M7ML03</accession>
<dbReference type="EMBL" id="FRBW01000004">
    <property type="protein sequence ID" value="SHM91586.1"/>
    <property type="molecule type" value="Genomic_DNA"/>
</dbReference>
<dbReference type="InterPro" id="IPR009327">
    <property type="entry name" value="Cupin_DUF985"/>
</dbReference>
<reference evidence="3 4" key="1">
    <citation type="submission" date="2016-11" db="EMBL/GenBank/DDBJ databases">
        <authorList>
            <person name="Jaros S."/>
            <person name="Januszkiewicz K."/>
            <person name="Wedrychowicz H."/>
        </authorList>
    </citation>
    <scope>NUCLEOTIDE SEQUENCE [LARGE SCALE GENOMIC DNA]</scope>
    <source>
        <strain evidence="3 4">DSM 22153</strain>
    </source>
</reference>
<dbReference type="STRING" id="735517.SAMN05444272_3452"/>
<dbReference type="InterPro" id="IPR011051">
    <property type="entry name" value="RmlC_Cupin_sf"/>
</dbReference>
<feature type="domain" description="DUF985" evidence="2">
    <location>
        <begin position="11"/>
        <end position="139"/>
    </location>
</feature>
<evidence type="ECO:0000313" key="4">
    <source>
        <dbReference type="Proteomes" id="UP000186002"/>
    </source>
</evidence>
<organism evidence="3 4">
    <name type="scientific">Roseibium suaedae</name>
    <dbReference type="NCBI Taxonomy" id="735517"/>
    <lineage>
        <taxon>Bacteria</taxon>
        <taxon>Pseudomonadati</taxon>
        <taxon>Pseudomonadota</taxon>
        <taxon>Alphaproteobacteria</taxon>
        <taxon>Hyphomicrobiales</taxon>
        <taxon>Stappiaceae</taxon>
        <taxon>Roseibium</taxon>
    </lineage>
</organism>
<dbReference type="SUPFAM" id="SSF51182">
    <property type="entry name" value="RmlC-like cupins"/>
    <property type="match status" value="1"/>
</dbReference>
<name>A0A1M7ML03_9HYPH</name>
<dbReference type="Pfam" id="PF06172">
    <property type="entry name" value="Cupin_5"/>
    <property type="match status" value="1"/>
</dbReference>
<proteinExistence type="predicted"/>
<dbReference type="InterPro" id="IPR014710">
    <property type="entry name" value="RmlC-like_jellyroll"/>
</dbReference>
<gene>
    <name evidence="3" type="ORF">SAMN05444272_3452</name>
</gene>
<dbReference type="InterPro" id="IPR039935">
    <property type="entry name" value="YML079W-like"/>
</dbReference>
<dbReference type="PANTHER" id="PTHR33387:SF3">
    <property type="entry name" value="DUF985 DOMAIN-CONTAINING PROTEIN"/>
    <property type="match status" value="1"/>
</dbReference>
<dbReference type="CDD" id="cd06121">
    <property type="entry name" value="cupin_YML079wp"/>
    <property type="match status" value="1"/>
</dbReference>
<sequence>MTSPVSRESAAIIAELGMLPHPEGGYYVETFRDDLTDDRGRAASTAIYFLLTEGVLSRWHKVDAIETWHWYAGSPLELSISPDGKTTEIIRLGPDVLNGERPQGIVPRHGWQQARSLGDWTLVGCTVAPGFQFEGFVMAPEGWEPGQTNPTPSLSSGKVSEAISAEWPNSRNRE</sequence>
<dbReference type="AlphaFoldDB" id="A0A1M7ML03"/>
<feature type="region of interest" description="Disordered" evidence="1">
    <location>
        <begin position="140"/>
        <end position="174"/>
    </location>
</feature>
<keyword evidence="4" id="KW-1185">Reference proteome</keyword>
<evidence type="ECO:0000259" key="2">
    <source>
        <dbReference type="Pfam" id="PF06172"/>
    </source>
</evidence>
<dbReference type="OrthoDB" id="9798288at2"/>
<dbReference type="Gene3D" id="2.60.120.10">
    <property type="entry name" value="Jelly Rolls"/>
    <property type="match status" value="1"/>
</dbReference>
<feature type="compositionally biased region" description="Polar residues" evidence="1">
    <location>
        <begin position="146"/>
        <end position="158"/>
    </location>
</feature>
<dbReference type="PANTHER" id="PTHR33387">
    <property type="entry name" value="RMLC-LIKE JELLY ROLL FOLD PROTEIN"/>
    <property type="match status" value="1"/>
</dbReference>
<evidence type="ECO:0000256" key="1">
    <source>
        <dbReference type="SAM" id="MobiDB-lite"/>
    </source>
</evidence>
<dbReference type="Proteomes" id="UP000186002">
    <property type="component" value="Unassembled WGS sequence"/>
</dbReference>
<evidence type="ECO:0000313" key="3">
    <source>
        <dbReference type="EMBL" id="SHM91586.1"/>
    </source>
</evidence>
<protein>
    <recommendedName>
        <fullName evidence="2">DUF985 domain-containing protein</fullName>
    </recommendedName>
</protein>